<dbReference type="SUPFAM" id="SSF51604">
    <property type="entry name" value="Enolase C-terminal domain-like"/>
    <property type="match status" value="1"/>
</dbReference>
<name>A0A0K9NQ22_ZOSMR</name>
<feature type="domain" description="Enolase C-terminal TIM barrel" evidence="9">
    <location>
        <begin position="184"/>
        <end position="474"/>
    </location>
</feature>
<dbReference type="Pfam" id="PF00113">
    <property type="entry name" value="Enolase_C"/>
    <property type="match status" value="1"/>
</dbReference>
<dbReference type="GO" id="GO:0004634">
    <property type="term" value="F:phosphopyruvate hydratase activity"/>
    <property type="evidence" value="ECO:0000318"/>
    <property type="project" value="GO_Central"/>
</dbReference>
<evidence type="ECO:0000256" key="3">
    <source>
        <dbReference type="ARBA" id="ARBA00012058"/>
    </source>
</evidence>
<dbReference type="SMART" id="SM01192">
    <property type="entry name" value="Enolase_C"/>
    <property type="match status" value="1"/>
</dbReference>
<dbReference type="Proteomes" id="UP000036987">
    <property type="component" value="Unassembled WGS sequence"/>
</dbReference>
<reference evidence="12" key="1">
    <citation type="journal article" date="2016" name="Nature">
        <title>The genome of the seagrass Zostera marina reveals angiosperm adaptation to the sea.</title>
        <authorList>
            <person name="Olsen J.L."/>
            <person name="Rouze P."/>
            <person name="Verhelst B."/>
            <person name="Lin Y.-C."/>
            <person name="Bayer T."/>
            <person name="Collen J."/>
            <person name="Dattolo E."/>
            <person name="De Paoli E."/>
            <person name="Dittami S."/>
            <person name="Maumus F."/>
            <person name="Michel G."/>
            <person name="Kersting A."/>
            <person name="Lauritano C."/>
            <person name="Lohaus R."/>
            <person name="Toepel M."/>
            <person name="Tonon T."/>
            <person name="Vanneste K."/>
            <person name="Amirebrahimi M."/>
            <person name="Brakel J."/>
            <person name="Bostroem C."/>
            <person name="Chovatia M."/>
            <person name="Grimwood J."/>
            <person name="Jenkins J.W."/>
            <person name="Jueterbock A."/>
            <person name="Mraz A."/>
            <person name="Stam W.T."/>
            <person name="Tice H."/>
            <person name="Bornberg-Bauer E."/>
            <person name="Green P.J."/>
            <person name="Pearson G.A."/>
            <person name="Procaccini G."/>
            <person name="Duarte C.M."/>
            <person name="Schmutz J."/>
            <person name="Reusch T.B.H."/>
            <person name="Van de Peer Y."/>
        </authorList>
    </citation>
    <scope>NUCLEOTIDE SEQUENCE [LARGE SCALE GENOMIC DNA]</scope>
    <source>
        <strain evidence="12">cv. Finnish</strain>
    </source>
</reference>
<keyword evidence="5" id="KW-0324">Glycolysis</keyword>
<proteinExistence type="inferred from homology"/>
<dbReference type="InterPro" id="IPR000941">
    <property type="entry name" value="Enolase"/>
</dbReference>
<evidence type="ECO:0000313" key="12">
    <source>
        <dbReference type="Proteomes" id="UP000036987"/>
    </source>
</evidence>
<dbReference type="SUPFAM" id="SSF54826">
    <property type="entry name" value="Enolase N-terminal domain-like"/>
    <property type="match status" value="1"/>
</dbReference>
<dbReference type="PROSITE" id="PS00164">
    <property type="entry name" value="ENOLASE"/>
    <property type="match status" value="1"/>
</dbReference>
<feature type="binding site" evidence="8">
    <location>
        <position position="287"/>
    </location>
    <ligand>
        <name>Mg(2+)</name>
        <dbReference type="ChEBI" id="CHEBI:18420"/>
    </ligand>
</feature>
<keyword evidence="8" id="KW-0479">Metal-binding</keyword>
<evidence type="ECO:0000313" key="11">
    <source>
        <dbReference type="EMBL" id="KMZ58075.1"/>
    </source>
</evidence>
<evidence type="ECO:0000256" key="2">
    <source>
        <dbReference type="ARBA" id="ARBA00009604"/>
    </source>
</evidence>
<dbReference type="CDD" id="cd03313">
    <property type="entry name" value="enolase"/>
    <property type="match status" value="1"/>
</dbReference>
<keyword evidence="11" id="KW-0670">Pyruvate</keyword>
<accession>A0A0K9NQ22</accession>
<dbReference type="GO" id="GO:0000015">
    <property type="term" value="C:phosphopyruvate hydratase complex"/>
    <property type="evidence" value="ECO:0000318"/>
    <property type="project" value="GO_Central"/>
</dbReference>
<dbReference type="SMART" id="SM01193">
    <property type="entry name" value="Enolase_N"/>
    <property type="match status" value="1"/>
</dbReference>
<comment type="similarity">
    <text evidence="2">Belongs to the enolase family.</text>
</comment>
<dbReference type="GO" id="GO:0006096">
    <property type="term" value="P:glycolytic process"/>
    <property type="evidence" value="ECO:0000318"/>
    <property type="project" value="GO_Central"/>
</dbReference>
<comment type="caution">
    <text evidence="11">The sequence shown here is derived from an EMBL/GenBank/DDBJ whole genome shotgun (WGS) entry which is preliminary data.</text>
</comment>
<dbReference type="EMBL" id="LFYR01001978">
    <property type="protein sequence ID" value="KMZ58075.1"/>
    <property type="molecule type" value="Genomic_DNA"/>
</dbReference>
<evidence type="ECO:0000259" key="10">
    <source>
        <dbReference type="SMART" id="SM01193"/>
    </source>
</evidence>
<evidence type="ECO:0000256" key="1">
    <source>
        <dbReference type="ARBA" id="ARBA00005031"/>
    </source>
</evidence>
<evidence type="ECO:0000256" key="4">
    <source>
        <dbReference type="ARBA" id="ARBA00022842"/>
    </source>
</evidence>
<dbReference type="PANTHER" id="PTHR11902">
    <property type="entry name" value="ENOLASE"/>
    <property type="match status" value="1"/>
</dbReference>
<feature type="binding site" evidence="8">
    <location>
        <position position="336"/>
    </location>
    <ligand>
        <name>Mg(2+)</name>
        <dbReference type="ChEBI" id="CHEBI:18420"/>
    </ligand>
</feature>
<evidence type="ECO:0000259" key="9">
    <source>
        <dbReference type="SMART" id="SM01192"/>
    </source>
</evidence>
<evidence type="ECO:0000256" key="8">
    <source>
        <dbReference type="PIRSR" id="PIRSR001400-3"/>
    </source>
</evidence>
<dbReference type="CDD" id="cd22962">
    <property type="entry name" value="DD_AtENO3-like"/>
    <property type="match status" value="1"/>
</dbReference>
<dbReference type="OrthoDB" id="1739814at2759"/>
<keyword evidence="12" id="KW-1185">Reference proteome</keyword>
<dbReference type="EC" id="4.2.1.11" evidence="3"/>
<keyword evidence="6" id="KW-0456">Lyase</keyword>
<dbReference type="OMA" id="IHESTCN"/>
<keyword evidence="4 8" id="KW-0460">Magnesium</keyword>
<protein>
    <recommendedName>
        <fullName evidence="3">phosphopyruvate hydratase</fullName>
        <ecNumber evidence="3">4.2.1.11</ecNumber>
    </recommendedName>
</protein>
<feature type="domain" description="Enolase N-terminal" evidence="10">
    <location>
        <begin position="47"/>
        <end position="176"/>
    </location>
</feature>
<dbReference type="Gene3D" id="3.30.390.10">
    <property type="entry name" value="Enolase-like, N-terminal domain"/>
    <property type="match status" value="1"/>
</dbReference>
<feature type="active site" description="Proton donor" evidence="7">
    <location>
        <position position="252"/>
    </location>
</feature>
<dbReference type="GO" id="GO:0000287">
    <property type="term" value="F:magnesium ion binding"/>
    <property type="evidence" value="ECO:0007669"/>
    <property type="project" value="InterPro"/>
</dbReference>
<dbReference type="SFLD" id="SFLDS00001">
    <property type="entry name" value="Enolase"/>
    <property type="match status" value="1"/>
</dbReference>
<dbReference type="Pfam" id="PF03952">
    <property type="entry name" value="Enolase_N"/>
    <property type="match status" value="1"/>
</dbReference>
<dbReference type="InterPro" id="IPR020810">
    <property type="entry name" value="Enolase_C"/>
</dbReference>
<dbReference type="PRINTS" id="PR00148">
    <property type="entry name" value="ENOLASE"/>
</dbReference>
<comment type="cofactor">
    <cofactor evidence="8">
        <name>Mg(2+)</name>
        <dbReference type="ChEBI" id="CHEBI:18420"/>
    </cofactor>
    <text evidence="8">Mg(2+) is required for catalysis and for stabilizing the dimer.</text>
</comment>
<dbReference type="InterPro" id="IPR020811">
    <property type="entry name" value="Enolase_N"/>
</dbReference>
<dbReference type="PANTHER" id="PTHR11902:SF56">
    <property type="entry name" value="CYTOSOLIC ENOLASE 3"/>
    <property type="match status" value="1"/>
</dbReference>
<dbReference type="Gene3D" id="3.20.20.120">
    <property type="entry name" value="Enolase-like C-terminal domain"/>
    <property type="match status" value="1"/>
</dbReference>
<gene>
    <name evidence="11" type="ORF">ZOSMA_7G01050</name>
</gene>
<dbReference type="NCBIfam" id="TIGR01060">
    <property type="entry name" value="eno"/>
    <property type="match status" value="1"/>
</dbReference>
<organism evidence="11 12">
    <name type="scientific">Zostera marina</name>
    <name type="common">Eelgrass</name>
    <dbReference type="NCBI Taxonomy" id="29655"/>
    <lineage>
        <taxon>Eukaryota</taxon>
        <taxon>Viridiplantae</taxon>
        <taxon>Streptophyta</taxon>
        <taxon>Embryophyta</taxon>
        <taxon>Tracheophyta</taxon>
        <taxon>Spermatophyta</taxon>
        <taxon>Magnoliopsida</taxon>
        <taxon>Liliopsida</taxon>
        <taxon>Zosteraceae</taxon>
        <taxon>Zostera</taxon>
    </lineage>
</organism>
<evidence type="ECO:0000256" key="6">
    <source>
        <dbReference type="ARBA" id="ARBA00023239"/>
    </source>
</evidence>
<feature type="active site" description="Proton acceptor" evidence="7">
    <location>
        <position position="386"/>
    </location>
</feature>
<dbReference type="STRING" id="29655.A0A0K9NQ22"/>
<dbReference type="AlphaFoldDB" id="A0A0K9NQ22"/>
<evidence type="ECO:0000256" key="5">
    <source>
        <dbReference type="ARBA" id="ARBA00023152"/>
    </source>
</evidence>
<evidence type="ECO:0000256" key="7">
    <source>
        <dbReference type="PIRSR" id="PIRSR001400-1"/>
    </source>
</evidence>
<comment type="pathway">
    <text evidence="1">Carbohydrate degradation; glycolysis; pyruvate from D-glyceraldehyde 3-phosphate: step 4/5.</text>
</comment>
<sequence>MSVQDYLDKHMLSRRIEDAVNAAVKAKSSDPVLFISNHMRKAVPSVITKIKARQILDSRGIPTVEVDLYTNKGMFRAASPSDTAPGMYDTLELRDGGNEKYIGKGVSKAVKNINEKISEALVGMDPILQSQIDQAMIDLDKTENKSELDANAMLAVSIAVCKAGAAEKEIPLYEYIGDLAGKSNPVLPVPFITLISGGKHAGNYLAAQEIMILPIGANTFEEAMEMGSETYHHLKTVITEKYGSIGCNVGEDGGFAPDISSFTEALDMVKEAINRTGYGSRIQLALDVAATDFCIGNKYDLDFKSPDKSGQNFKTGEDMVEIYTQLCRDYSIVSMEEPFNKDDWEHTKLFSSNGVCQVAGDELLMSNPKRIERAIHEQTCNALLLKVNQIGTITETIEVVKQVKDASWGVIVSHRCGETEDSFIADLAVGLGTGQIKAGAPCRGERLSKYNQLLRIEEELGDQAVYAGENWRRGF</sequence>
<feature type="binding site" evidence="8">
    <location>
        <position position="361"/>
    </location>
    <ligand>
        <name>Mg(2+)</name>
        <dbReference type="ChEBI" id="CHEBI:18420"/>
    </ligand>
</feature>
<dbReference type="UniPathway" id="UPA00109">
    <property type="reaction ID" value="UER00187"/>
</dbReference>
<dbReference type="HAMAP" id="MF_00318">
    <property type="entry name" value="Enolase"/>
    <property type="match status" value="1"/>
</dbReference>
<dbReference type="InterPro" id="IPR029017">
    <property type="entry name" value="Enolase-like_N"/>
</dbReference>
<dbReference type="InterPro" id="IPR020809">
    <property type="entry name" value="Enolase_CS"/>
</dbReference>
<dbReference type="InterPro" id="IPR036849">
    <property type="entry name" value="Enolase-like_C_sf"/>
</dbReference>
<dbReference type="PIRSF" id="PIRSF001400">
    <property type="entry name" value="Enolase"/>
    <property type="match status" value="1"/>
</dbReference>
<dbReference type="FunFam" id="3.20.20.120:FF:000002">
    <property type="entry name" value="Enolase 1"/>
    <property type="match status" value="1"/>
</dbReference>